<keyword evidence="1 2" id="KW-0238">DNA-binding</keyword>
<dbReference type="EMBL" id="JACJLU010000006">
    <property type="protein sequence ID" value="MBM6831692.1"/>
    <property type="molecule type" value="Genomic_DNA"/>
</dbReference>
<dbReference type="InterPro" id="IPR016032">
    <property type="entry name" value="Sig_transdc_resp-reg_C-effctor"/>
</dbReference>
<comment type="caution">
    <text evidence="4">The sequence shown here is derived from an EMBL/GenBank/DDBJ whole genome shotgun (WGS) entry which is preliminary data.</text>
</comment>
<dbReference type="Gene3D" id="1.10.10.10">
    <property type="entry name" value="Winged helix-like DNA-binding domain superfamily/Winged helix DNA-binding domain"/>
    <property type="match status" value="1"/>
</dbReference>
<evidence type="ECO:0000256" key="1">
    <source>
        <dbReference type="ARBA" id="ARBA00023125"/>
    </source>
</evidence>
<protein>
    <submittedName>
        <fullName evidence="4">Helix-turn-helix domain-containing protein</fullName>
    </submittedName>
</protein>
<dbReference type="RefSeq" id="WP_204685915.1">
    <property type="nucleotide sequence ID" value="NZ_JACJLU010000006.1"/>
</dbReference>
<reference evidence="4 5" key="1">
    <citation type="journal article" date="2021" name="Sci. Rep.">
        <title>The distribution of antibiotic resistance genes in chicken gut microbiota commensals.</title>
        <authorList>
            <person name="Juricova H."/>
            <person name="Matiasovicova J."/>
            <person name="Kubasova T."/>
            <person name="Cejkova D."/>
            <person name="Rychlik I."/>
        </authorList>
    </citation>
    <scope>NUCLEOTIDE SEQUENCE [LARGE SCALE GENOMIC DNA]</scope>
    <source>
        <strain evidence="4 5">An423</strain>
    </source>
</reference>
<proteinExistence type="predicted"/>
<organism evidence="4 5">
    <name type="scientific">Faecalicoccus acidiformans</name>
    <dbReference type="NCBI Taxonomy" id="915173"/>
    <lineage>
        <taxon>Bacteria</taxon>
        <taxon>Bacillati</taxon>
        <taxon>Bacillota</taxon>
        <taxon>Erysipelotrichia</taxon>
        <taxon>Erysipelotrichales</taxon>
        <taxon>Erysipelotrichaceae</taxon>
        <taxon>Faecalicoccus</taxon>
    </lineage>
</organism>
<dbReference type="InterPro" id="IPR036388">
    <property type="entry name" value="WH-like_DNA-bd_sf"/>
</dbReference>
<evidence type="ECO:0000259" key="3">
    <source>
        <dbReference type="PROSITE" id="PS51755"/>
    </source>
</evidence>
<dbReference type="InterPro" id="IPR001867">
    <property type="entry name" value="OmpR/PhoB-type_DNA-bd"/>
</dbReference>
<name>A0ABS2FPI8_9FIRM</name>
<dbReference type="Pfam" id="PF00486">
    <property type="entry name" value="Trans_reg_C"/>
    <property type="match status" value="1"/>
</dbReference>
<keyword evidence="5" id="KW-1185">Reference proteome</keyword>
<dbReference type="PROSITE" id="PS51755">
    <property type="entry name" value="OMPR_PHOB"/>
    <property type="match status" value="1"/>
</dbReference>
<dbReference type="SUPFAM" id="SSF46894">
    <property type="entry name" value="C-terminal effector domain of the bipartite response regulators"/>
    <property type="match status" value="1"/>
</dbReference>
<sequence length="154" mass="17813">MNDTFRLGKYCVDNRISLDDLKRLVPVVKQEKEQEFKTSLSQMDTLSQQKVKTGKIFVDCQDHIIVNHIGQVLDDKKQEVLICEFAIANYPEILSVSQIRTMLKTFGFNVSTKSVIVYVSRINKKIPSSSSGKYLKSIYKRGYVWNYPARIKQK</sequence>
<feature type="DNA-binding region" description="OmpR/PhoB-type" evidence="2">
    <location>
        <begin position="48"/>
        <end position="147"/>
    </location>
</feature>
<evidence type="ECO:0000256" key="2">
    <source>
        <dbReference type="PROSITE-ProRule" id="PRU01091"/>
    </source>
</evidence>
<evidence type="ECO:0000313" key="5">
    <source>
        <dbReference type="Proteomes" id="UP000775500"/>
    </source>
</evidence>
<gene>
    <name evidence="4" type="ORF">H5982_06170</name>
</gene>
<feature type="domain" description="OmpR/PhoB-type" evidence="3">
    <location>
        <begin position="48"/>
        <end position="147"/>
    </location>
</feature>
<dbReference type="Proteomes" id="UP000775500">
    <property type="component" value="Unassembled WGS sequence"/>
</dbReference>
<evidence type="ECO:0000313" key="4">
    <source>
        <dbReference type="EMBL" id="MBM6831692.1"/>
    </source>
</evidence>
<accession>A0ABS2FPI8</accession>